<dbReference type="SUPFAM" id="SSF57774">
    <property type="entry name" value="Microbial and mitochondrial ADK, insert 'zinc finger' domain"/>
    <property type="match status" value="1"/>
</dbReference>
<name>A0A133U8M7_9EURY</name>
<keyword evidence="5" id="KW-0067">ATP-binding</keyword>
<dbReference type="GO" id="GO:0005524">
    <property type="term" value="F:ATP binding"/>
    <property type="evidence" value="ECO:0007669"/>
    <property type="project" value="UniProtKB-KW"/>
</dbReference>
<dbReference type="GO" id="GO:0005737">
    <property type="term" value="C:cytoplasm"/>
    <property type="evidence" value="ECO:0007669"/>
    <property type="project" value="UniProtKB-SubCell"/>
</dbReference>
<evidence type="ECO:0000256" key="2">
    <source>
        <dbReference type="ARBA" id="ARBA00022741"/>
    </source>
</evidence>
<keyword evidence="2 5" id="KW-0547">Nucleotide-binding</keyword>
<dbReference type="PATRIC" id="fig|1698260.3.peg.353"/>
<keyword evidence="1 4" id="KW-0808">Transferase</keyword>
<organism evidence="7 8">
    <name type="scientific">candidate division MSBL1 archaeon SCGC-AAA259B11</name>
    <dbReference type="NCBI Taxonomy" id="1698260"/>
    <lineage>
        <taxon>Archaea</taxon>
        <taxon>Methanobacteriati</taxon>
        <taxon>Methanobacteriota</taxon>
        <taxon>candidate division MSBL1</taxon>
    </lineage>
</organism>
<accession>A0A133U8M7</accession>
<evidence type="ECO:0000313" key="8">
    <source>
        <dbReference type="Proteomes" id="UP000070184"/>
    </source>
</evidence>
<dbReference type="GO" id="GO:0004017">
    <property type="term" value="F:AMP kinase activity"/>
    <property type="evidence" value="ECO:0007669"/>
    <property type="project" value="UniProtKB-EC"/>
</dbReference>
<evidence type="ECO:0000256" key="3">
    <source>
        <dbReference type="ARBA" id="ARBA00022777"/>
    </source>
</evidence>
<dbReference type="Proteomes" id="UP000070184">
    <property type="component" value="Unassembled WGS sequence"/>
</dbReference>
<evidence type="ECO:0000256" key="5">
    <source>
        <dbReference type="RuleBase" id="RU003331"/>
    </source>
</evidence>
<dbReference type="Pfam" id="PF05191">
    <property type="entry name" value="ADK_lid"/>
    <property type="match status" value="1"/>
</dbReference>
<evidence type="ECO:0000313" key="7">
    <source>
        <dbReference type="EMBL" id="KXA90551.1"/>
    </source>
</evidence>
<feature type="domain" description="Adenylate kinase active site lid" evidence="6">
    <location>
        <begin position="1"/>
        <end position="36"/>
    </location>
</feature>
<dbReference type="EC" id="2.7.4.3" evidence="5"/>
<keyword evidence="3 4" id="KW-0418">Kinase</keyword>
<keyword evidence="8" id="KW-1185">Reference proteome</keyword>
<comment type="caution">
    <text evidence="7">The sequence shown here is derived from an EMBL/GenBank/DDBJ whole genome shotgun (WGS) entry which is preliminary data.</text>
</comment>
<comment type="subunit">
    <text evidence="5">Monomer.</text>
</comment>
<dbReference type="Gene3D" id="3.40.50.300">
    <property type="entry name" value="P-loop containing nucleotide triphosphate hydrolases"/>
    <property type="match status" value="1"/>
</dbReference>
<evidence type="ECO:0000256" key="1">
    <source>
        <dbReference type="ARBA" id="ARBA00022679"/>
    </source>
</evidence>
<proteinExistence type="inferred from homology"/>
<evidence type="ECO:0000256" key="4">
    <source>
        <dbReference type="RuleBase" id="RU003330"/>
    </source>
</evidence>
<evidence type="ECO:0000259" key="6">
    <source>
        <dbReference type="Pfam" id="PF05191"/>
    </source>
</evidence>
<comment type="subcellular location">
    <subcellularLocation>
        <location evidence="5">Cytoplasm</location>
    </subcellularLocation>
</comment>
<comment type="catalytic activity">
    <reaction evidence="5">
        <text>AMP + ATP = 2 ADP</text>
        <dbReference type="Rhea" id="RHEA:12973"/>
        <dbReference type="ChEBI" id="CHEBI:30616"/>
        <dbReference type="ChEBI" id="CHEBI:456215"/>
        <dbReference type="ChEBI" id="CHEBI:456216"/>
        <dbReference type="EC" id="2.7.4.3"/>
    </reaction>
</comment>
<dbReference type="InterPro" id="IPR000850">
    <property type="entry name" value="Adenylat/UMP-CMP_kin"/>
</dbReference>
<reference evidence="7 8" key="1">
    <citation type="journal article" date="2016" name="Sci. Rep.">
        <title>Metabolic traits of an uncultured archaeal lineage -MSBL1- from brine pools of the Red Sea.</title>
        <authorList>
            <person name="Mwirichia R."/>
            <person name="Alam I."/>
            <person name="Rashid M."/>
            <person name="Vinu M."/>
            <person name="Ba-Alawi W."/>
            <person name="Anthony Kamau A."/>
            <person name="Kamanda Ngugi D."/>
            <person name="Goker M."/>
            <person name="Klenk H.P."/>
            <person name="Bajic V."/>
            <person name="Stingl U."/>
        </authorList>
    </citation>
    <scope>NUCLEOTIDE SEQUENCE [LARGE SCALE GENOMIC DNA]</scope>
    <source>
        <strain evidence="7">SCGC-AAA259B11</strain>
    </source>
</reference>
<sequence length="92" mass="10765">RRICKSCGKIYNLKSLPPEKEGVCDQCGGELYQRPDDEPEVIRNRLKEYKKRTQPIIDFYREKGIVEDIVFKEERPIEDAMKDIHAAIGKIN</sequence>
<dbReference type="InterPro" id="IPR036193">
    <property type="entry name" value="ADK_active_lid_dom_sf"/>
</dbReference>
<protein>
    <recommendedName>
        <fullName evidence="5">Adenylate kinase</fullName>
        <ecNumber evidence="5">2.7.4.3</ecNumber>
    </recommendedName>
</protein>
<feature type="non-terminal residue" evidence="7">
    <location>
        <position position="1"/>
    </location>
</feature>
<gene>
    <name evidence="7" type="ORF">AKJ61_00505</name>
</gene>
<dbReference type="EMBL" id="LHXK01000003">
    <property type="protein sequence ID" value="KXA90551.1"/>
    <property type="molecule type" value="Genomic_DNA"/>
</dbReference>
<comment type="similarity">
    <text evidence="4">Belongs to the adenylate kinase family.</text>
</comment>
<dbReference type="InterPro" id="IPR027417">
    <property type="entry name" value="P-loop_NTPase"/>
</dbReference>
<dbReference type="InterPro" id="IPR007862">
    <property type="entry name" value="Adenylate_kinase_lid-dom"/>
</dbReference>
<dbReference type="AlphaFoldDB" id="A0A133U8M7"/>
<dbReference type="PRINTS" id="PR00094">
    <property type="entry name" value="ADENYLTKNASE"/>
</dbReference>